<keyword evidence="1" id="KW-0732">Signal</keyword>
<dbReference type="Gene3D" id="3.40.50.1820">
    <property type="entry name" value="alpha/beta hydrolase"/>
    <property type="match status" value="1"/>
</dbReference>
<feature type="chain" id="PRO_5045744724" description="Alpha/beta hydrolase family protein" evidence="1">
    <location>
        <begin position="20"/>
        <end position="396"/>
    </location>
</feature>
<dbReference type="RefSeq" id="WP_343913368.1">
    <property type="nucleotide sequence ID" value="NZ_BAAAGE010000003.1"/>
</dbReference>
<evidence type="ECO:0000313" key="3">
    <source>
        <dbReference type="Proteomes" id="UP001501758"/>
    </source>
</evidence>
<protein>
    <recommendedName>
        <fullName evidence="4">Alpha/beta hydrolase family protein</fullName>
    </recommendedName>
</protein>
<accession>A0ABN1J2P9</accession>
<dbReference type="SUPFAM" id="SSF53474">
    <property type="entry name" value="alpha/beta-Hydrolases"/>
    <property type="match status" value="1"/>
</dbReference>
<evidence type="ECO:0008006" key="4">
    <source>
        <dbReference type="Google" id="ProtNLM"/>
    </source>
</evidence>
<reference evidence="2 3" key="1">
    <citation type="journal article" date="2019" name="Int. J. Syst. Evol. Microbiol.">
        <title>The Global Catalogue of Microorganisms (GCM) 10K type strain sequencing project: providing services to taxonomists for standard genome sequencing and annotation.</title>
        <authorList>
            <consortium name="The Broad Institute Genomics Platform"/>
            <consortium name="The Broad Institute Genome Sequencing Center for Infectious Disease"/>
            <person name="Wu L."/>
            <person name="Ma J."/>
        </authorList>
    </citation>
    <scope>NUCLEOTIDE SEQUENCE [LARGE SCALE GENOMIC DNA]</scope>
    <source>
        <strain evidence="2 3">JCM 15974</strain>
    </source>
</reference>
<organism evidence="2 3">
    <name type="scientific">Aquimarina litoralis</name>
    <dbReference type="NCBI Taxonomy" id="584605"/>
    <lineage>
        <taxon>Bacteria</taxon>
        <taxon>Pseudomonadati</taxon>
        <taxon>Bacteroidota</taxon>
        <taxon>Flavobacteriia</taxon>
        <taxon>Flavobacteriales</taxon>
        <taxon>Flavobacteriaceae</taxon>
        <taxon>Aquimarina</taxon>
    </lineage>
</organism>
<keyword evidence="3" id="KW-1185">Reference proteome</keyword>
<proteinExistence type="predicted"/>
<comment type="caution">
    <text evidence="2">The sequence shown here is derived from an EMBL/GenBank/DDBJ whole genome shotgun (WGS) entry which is preliminary data.</text>
</comment>
<sequence length="396" mass="45545">MFRWIILISLLLVNVNCFAQNYETGKVIDSVLVSGKTQETFTLYLPNSFDATKESPIVFIFDPGAEGKRGIQPFIEAAENYGYILVCSNHTRNGPYDRNFDITNRLFDFVFANFKIKKNEMYLSGFSGGSRLASAIAVLTNQVAGVVGCGAGFSLEPSHLPSTQNFSYAGVCGDRDMNYQEMIRAKGYLLQLNFSNTLITYDGNHSWTPSNQILRAFDWLEIQAHLKGIKKKEAPEIYKSYQKIYREAQEFEKKGDLLYAIENYERALITFNSFYNLDSVSNKLKAIHKSKAYKNKLKSVSKAFDKETTLTKKFTTRLFEGYKNPNNIEFSWWEKELGKLKKLDEDDDPEMKKMLERLRFQIFAVAYSMNNPNLYQSNTKQKELADKIRGLIYPKK</sequence>
<dbReference type="InterPro" id="IPR029058">
    <property type="entry name" value="AB_hydrolase_fold"/>
</dbReference>
<dbReference type="EMBL" id="BAAAGE010000003">
    <property type="protein sequence ID" value="GAA0726217.1"/>
    <property type="molecule type" value="Genomic_DNA"/>
</dbReference>
<gene>
    <name evidence="2" type="ORF">GCM10009430_32970</name>
</gene>
<evidence type="ECO:0000313" key="2">
    <source>
        <dbReference type="EMBL" id="GAA0726217.1"/>
    </source>
</evidence>
<dbReference type="Proteomes" id="UP001501758">
    <property type="component" value="Unassembled WGS sequence"/>
</dbReference>
<name>A0ABN1J2P9_9FLAO</name>
<evidence type="ECO:0000256" key="1">
    <source>
        <dbReference type="SAM" id="SignalP"/>
    </source>
</evidence>
<feature type="signal peptide" evidence="1">
    <location>
        <begin position="1"/>
        <end position="19"/>
    </location>
</feature>